<reference evidence="9 10" key="1">
    <citation type="submission" date="2024-01" db="EMBL/GenBank/DDBJ databases">
        <authorList>
            <person name="Kunselman E."/>
        </authorList>
    </citation>
    <scope>NUCLEOTIDE SEQUENCE [LARGE SCALE GENOMIC DNA]</scope>
    <source>
        <strain evidence="9">2 abalone samples</strain>
    </source>
</reference>
<gene>
    <name evidence="9" type="ORF">CAXC1_210008</name>
</gene>
<protein>
    <submittedName>
        <fullName evidence="9">Muramoyltetrapeptide carboxypeptidase</fullName>
        <ecNumber evidence="9">3.4.17.13</ecNumber>
    </submittedName>
</protein>
<dbReference type="RefSeq" id="WP_338363738.1">
    <property type="nucleotide sequence ID" value="NZ_CAWVOK010000013.1"/>
</dbReference>
<evidence type="ECO:0000313" key="10">
    <source>
        <dbReference type="Proteomes" id="UP001314181"/>
    </source>
</evidence>
<accession>A0ABM9N7P4</accession>
<evidence type="ECO:0000259" key="7">
    <source>
        <dbReference type="Pfam" id="PF02016"/>
    </source>
</evidence>
<dbReference type="InterPro" id="IPR027478">
    <property type="entry name" value="LdcA_N"/>
</dbReference>
<proteinExistence type="inferred from homology"/>
<keyword evidence="6" id="KW-0472">Membrane</keyword>
<comment type="caution">
    <text evidence="9">The sequence shown here is derived from an EMBL/GenBank/DDBJ whole genome shotgun (WGS) entry which is preliminary data.</text>
</comment>
<dbReference type="PANTHER" id="PTHR30237:SF2">
    <property type="entry name" value="MUREIN TETRAPEPTIDE CARBOXYPEPTIDASE"/>
    <property type="match status" value="1"/>
</dbReference>
<comment type="similarity">
    <text evidence="1">Belongs to the peptidase S66 family.</text>
</comment>
<dbReference type="InterPro" id="IPR040921">
    <property type="entry name" value="Peptidase_S66C"/>
</dbReference>
<organism evidence="9 10">
    <name type="scientific">Candidatus Xenohaliotis californiensis</name>
    <dbReference type="NCBI Taxonomy" id="84677"/>
    <lineage>
        <taxon>Bacteria</taxon>
        <taxon>Pseudomonadati</taxon>
        <taxon>Pseudomonadota</taxon>
        <taxon>Alphaproteobacteria</taxon>
        <taxon>Rickettsiales</taxon>
        <taxon>Anaplasmataceae</taxon>
        <taxon>Candidatus Xenohaliotis</taxon>
    </lineage>
</organism>
<keyword evidence="6" id="KW-1133">Transmembrane helix</keyword>
<evidence type="ECO:0000256" key="1">
    <source>
        <dbReference type="ARBA" id="ARBA00010233"/>
    </source>
</evidence>
<dbReference type="SUPFAM" id="SSF141986">
    <property type="entry name" value="LD-carboxypeptidase A C-terminal domain-like"/>
    <property type="match status" value="1"/>
</dbReference>
<dbReference type="Gene3D" id="3.50.30.60">
    <property type="entry name" value="LD-carboxypeptidase A C-terminal domain-like"/>
    <property type="match status" value="1"/>
</dbReference>
<keyword evidence="10" id="KW-1185">Reference proteome</keyword>
<dbReference type="PANTHER" id="PTHR30237">
    <property type="entry name" value="MURAMOYLTETRAPEPTIDE CARBOXYPEPTIDASE"/>
    <property type="match status" value="1"/>
</dbReference>
<keyword evidence="6" id="KW-0812">Transmembrane</keyword>
<keyword evidence="3" id="KW-0645">Protease</keyword>
<dbReference type="Pfam" id="PF17676">
    <property type="entry name" value="Peptidase_S66C"/>
    <property type="match status" value="1"/>
</dbReference>
<dbReference type="EC" id="3.4.17.13" evidence="9"/>
<dbReference type="InterPro" id="IPR027461">
    <property type="entry name" value="Carboxypeptidase_A_C_sf"/>
</dbReference>
<evidence type="ECO:0000256" key="4">
    <source>
        <dbReference type="ARBA" id="ARBA00022801"/>
    </source>
</evidence>
<feature type="transmembrane region" description="Helical" evidence="6">
    <location>
        <begin position="12"/>
        <end position="35"/>
    </location>
</feature>
<dbReference type="InterPro" id="IPR029062">
    <property type="entry name" value="Class_I_gatase-like"/>
</dbReference>
<name>A0ABM9N7P4_9RICK</name>
<evidence type="ECO:0000256" key="5">
    <source>
        <dbReference type="ARBA" id="ARBA00022825"/>
    </source>
</evidence>
<feature type="domain" description="LD-carboxypeptidase C-terminal" evidence="8">
    <location>
        <begin position="243"/>
        <end position="355"/>
    </location>
</feature>
<evidence type="ECO:0000256" key="3">
    <source>
        <dbReference type="ARBA" id="ARBA00022670"/>
    </source>
</evidence>
<dbReference type="Proteomes" id="UP001314181">
    <property type="component" value="Unassembled WGS sequence"/>
</dbReference>
<feature type="domain" description="LD-carboxypeptidase N-terminal" evidence="7">
    <location>
        <begin position="83"/>
        <end position="180"/>
    </location>
</feature>
<sequence length="372" mass="41707">MSDDKPNYSKRRFFNIIAFTAFFSFLAKFVLSYFVSSIASANAASSNKTLTLNNQPMKNNAHSSPTTNTITLIGTARKISKKDVNFLCSFIKDNFYIDCFAPNRLINTDEPMFINDDLTRALVTIEAINDSSSKFIWNVNGGYGAYRIMPHLFKHVRRNTNKIIIGYSDATSIHAMLSNDKFAMPSIHWENAFNIKQKIELKTLNKDAVKIFTDIISGTIKVLSYTGLKPLNIAAYNNNVVYGKVTGGNMAIIQSAIATLWAVDCKDKILFLEDVGESFYKIDRMLQSFVYKSMFNNAKAVIIGELINTKSGYPVDYIDIVLDDFAKLLPIPVYRISNIGHECDNYPLVFMKDAEIKGGEDAKISIDLSGLV</sequence>
<dbReference type="Pfam" id="PF02016">
    <property type="entry name" value="Peptidase_S66"/>
    <property type="match status" value="1"/>
</dbReference>
<evidence type="ECO:0000256" key="6">
    <source>
        <dbReference type="SAM" id="Phobius"/>
    </source>
</evidence>
<keyword evidence="4 9" id="KW-0378">Hydrolase</keyword>
<evidence type="ECO:0000256" key="2">
    <source>
        <dbReference type="ARBA" id="ARBA00022645"/>
    </source>
</evidence>
<evidence type="ECO:0000313" key="9">
    <source>
        <dbReference type="EMBL" id="CAK8162659.1"/>
    </source>
</evidence>
<evidence type="ECO:0000259" key="8">
    <source>
        <dbReference type="Pfam" id="PF17676"/>
    </source>
</evidence>
<dbReference type="SUPFAM" id="SSF52317">
    <property type="entry name" value="Class I glutamine amidotransferase-like"/>
    <property type="match status" value="1"/>
</dbReference>
<keyword evidence="5" id="KW-0720">Serine protease</keyword>
<dbReference type="InterPro" id="IPR003507">
    <property type="entry name" value="S66_fam"/>
</dbReference>
<dbReference type="EMBL" id="CAWVOK010000013">
    <property type="protein sequence ID" value="CAK8162659.1"/>
    <property type="molecule type" value="Genomic_DNA"/>
</dbReference>
<dbReference type="Gene3D" id="3.40.50.10740">
    <property type="entry name" value="Class I glutamine amidotransferase-like"/>
    <property type="match status" value="1"/>
</dbReference>
<dbReference type="GO" id="GO:0106415">
    <property type="term" value="F:muramoyltetrapeptide carboxypeptidase activity"/>
    <property type="evidence" value="ECO:0007669"/>
    <property type="project" value="UniProtKB-EC"/>
</dbReference>
<keyword evidence="2 9" id="KW-0121">Carboxypeptidase</keyword>
<dbReference type="InterPro" id="IPR040449">
    <property type="entry name" value="Peptidase_S66_N"/>
</dbReference>